<dbReference type="InterPro" id="IPR029058">
    <property type="entry name" value="AB_hydrolase_fold"/>
</dbReference>
<dbReference type="InterPro" id="IPR000073">
    <property type="entry name" value="AB_hydrolase_1"/>
</dbReference>
<sequence length="297" mass="31939">MGLLMCSHSKRQGRDSQTGVREVYEERCRADSCVRLHVLTAAKKGQLNESLARARKGKKCLPAGGSLASSSTTHHGIHRKLRTPPNPPPHRHRPRDTAPLLPRANAHQTPNTPPTILLIHGNSSCSLSFHRLLTHLRAHSSPLTAHRTLLLDLPGHGASTDAPHPEASYTQPAYTAAALDAQEALGCLSGGVVVLGWSLGWHVAVEMVAADSKRCVKGVMIVGTPPALGEAQVAAGFLQHPPPASKPNDNGEEKEDEEEGDRMLLASQETWPASAFSTFPYAAIGEPRFDWIRSAAH</sequence>
<reference evidence="3 4" key="1">
    <citation type="journal article" date="2022" name="G3 (Bethesda)">
        <title>Enemy or ally: a genomic approach to elucidate the lifestyle of Phyllosticta citrichinaensis.</title>
        <authorList>
            <person name="Buijs V.A."/>
            <person name="Groenewald J.Z."/>
            <person name="Haridas S."/>
            <person name="LaButti K.M."/>
            <person name="Lipzen A."/>
            <person name="Martin F.M."/>
            <person name="Barry K."/>
            <person name="Grigoriev I.V."/>
            <person name="Crous P.W."/>
            <person name="Seidl M.F."/>
        </authorList>
    </citation>
    <scope>NUCLEOTIDE SEQUENCE [LARGE SCALE GENOMIC DNA]</scope>
    <source>
        <strain evidence="3 4">CBS 129764</strain>
    </source>
</reference>
<feature type="region of interest" description="Disordered" evidence="1">
    <location>
        <begin position="60"/>
        <end position="110"/>
    </location>
</feature>
<evidence type="ECO:0000313" key="4">
    <source>
        <dbReference type="Proteomes" id="UP001456524"/>
    </source>
</evidence>
<dbReference type="Gene3D" id="3.40.50.1820">
    <property type="entry name" value="alpha/beta hydrolase"/>
    <property type="match status" value="1"/>
</dbReference>
<evidence type="ECO:0000259" key="2">
    <source>
        <dbReference type="Pfam" id="PF12697"/>
    </source>
</evidence>
<evidence type="ECO:0000256" key="1">
    <source>
        <dbReference type="SAM" id="MobiDB-lite"/>
    </source>
</evidence>
<dbReference type="SUPFAM" id="SSF53474">
    <property type="entry name" value="alpha/beta-Hydrolases"/>
    <property type="match status" value="1"/>
</dbReference>
<accession>A0ABR1Y5E9</accession>
<dbReference type="Proteomes" id="UP001456524">
    <property type="component" value="Unassembled WGS sequence"/>
</dbReference>
<organism evidence="3 4">
    <name type="scientific">Phyllosticta citrichinensis</name>
    <dbReference type="NCBI Taxonomy" id="1130410"/>
    <lineage>
        <taxon>Eukaryota</taxon>
        <taxon>Fungi</taxon>
        <taxon>Dikarya</taxon>
        <taxon>Ascomycota</taxon>
        <taxon>Pezizomycotina</taxon>
        <taxon>Dothideomycetes</taxon>
        <taxon>Dothideomycetes incertae sedis</taxon>
        <taxon>Botryosphaeriales</taxon>
        <taxon>Phyllostictaceae</taxon>
        <taxon>Phyllosticta</taxon>
    </lineage>
</organism>
<evidence type="ECO:0000313" key="3">
    <source>
        <dbReference type="EMBL" id="KAK8177098.1"/>
    </source>
</evidence>
<dbReference type="PANTHER" id="PTHR43798:SF33">
    <property type="entry name" value="HYDROLASE, PUTATIVE (AFU_ORTHOLOGUE AFUA_2G14860)-RELATED"/>
    <property type="match status" value="1"/>
</dbReference>
<keyword evidence="4" id="KW-1185">Reference proteome</keyword>
<protein>
    <submittedName>
        <fullName evidence="3">Alpha/Beta hydrolase protein</fullName>
    </submittedName>
</protein>
<feature type="domain" description="AB hydrolase-1" evidence="2">
    <location>
        <begin position="116"/>
        <end position="247"/>
    </location>
</feature>
<dbReference type="GO" id="GO:0016787">
    <property type="term" value="F:hydrolase activity"/>
    <property type="evidence" value="ECO:0007669"/>
    <property type="project" value="UniProtKB-KW"/>
</dbReference>
<dbReference type="EMBL" id="JBBWUH010000001">
    <property type="protein sequence ID" value="KAK8177098.1"/>
    <property type="molecule type" value="Genomic_DNA"/>
</dbReference>
<name>A0ABR1Y5E9_9PEZI</name>
<feature type="compositionally biased region" description="Acidic residues" evidence="1">
    <location>
        <begin position="250"/>
        <end position="260"/>
    </location>
</feature>
<dbReference type="InterPro" id="IPR050266">
    <property type="entry name" value="AB_hydrolase_sf"/>
</dbReference>
<gene>
    <name evidence="3" type="ORF">IWX90DRAFT_491513</name>
</gene>
<proteinExistence type="predicted"/>
<dbReference type="Pfam" id="PF12697">
    <property type="entry name" value="Abhydrolase_6"/>
    <property type="match status" value="1"/>
</dbReference>
<keyword evidence="3" id="KW-0378">Hydrolase</keyword>
<dbReference type="PANTHER" id="PTHR43798">
    <property type="entry name" value="MONOACYLGLYCEROL LIPASE"/>
    <property type="match status" value="1"/>
</dbReference>
<feature type="region of interest" description="Disordered" evidence="1">
    <location>
        <begin position="238"/>
        <end position="263"/>
    </location>
</feature>
<comment type="caution">
    <text evidence="3">The sequence shown here is derived from an EMBL/GenBank/DDBJ whole genome shotgun (WGS) entry which is preliminary data.</text>
</comment>